<dbReference type="EMBL" id="CP029346">
    <property type="protein sequence ID" value="AWL09508.1"/>
    <property type="molecule type" value="Genomic_DNA"/>
</dbReference>
<evidence type="ECO:0000313" key="2">
    <source>
        <dbReference type="Proteomes" id="UP000245468"/>
    </source>
</evidence>
<proteinExistence type="predicted"/>
<gene>
    <name evidence="1" type="ORF">HME7025_01656</name>
</gene>
<dbReference type="Proteomes" id="UP000245468">
    <property type="component" value="Chromosome"/>
</dbReference>
<dbReference type="OrthoDB" id="9813525at2"/>
<dbReference type="AlphaFoldDB" id="A0A2S2DVU2"/>
<name>A0A2S2DVU2_9BACT</name>
<evidence type="ECO:0000313" key="1">
    <source>
        <dbReference type="EMBL" id="AWL09508.1"/>
    </source>
</evidence>
<dbReference type="InterPro" id="IPR021279">
    <property type="entry name" value="DUF2721"/>
</dbReference>
<dbReference type="KEGG" id="psez:HME7025_01656"/>
<dbReference type="Pfam" id="PF11026">
    <property type="entry name" value="DUF2721"/>
    <property type="match status" value="1"/>
</dbReference>
<protein>
    <submittedName>
        <fullName evidence="1">Uncharacterized protein</fullName>
    </submittedName>
</protein>
<dbReference type="RefSeq" id="WP_109323186.1">
    <property type="nucleotide sequence ID" value="NZ_CP029346.1"/>
</dbReference>
<reference evidence="2" key="1">
    <citation type="submission" date="2018-05" db="EMBL/GenBank/DDBJ databases">
        <title>Pseudarcicella sp. HME7025 Genome sequencing and assembly.</title>
        <authorList>
            <person name="Kim H."/>
            <person name="Kang H."/>
            <person name="Joh K."/>
        </authorList>
    </citation>
    <scope>NUCLEOTIDE SEQUENCE [LARGE SCALE GENOMIC DNA]</scope>
    <source>
        <strain evidence="2">HME7025</strain>
    </source>
</reference>
<organism evidence="1 2">
    <name type="scientific">Aquirufa nivalisilvae</name>
    <dbReference type="NCBI Taxonomy" id="2516557"/>
    <lineage>
        <taxon>Bacteria</taxon>
        <taxon>Pseudomonadati</taxon>
        <taxon>Bacteroidota</taxon>
        <taxon>Cytophagia</taxon>
        <taxon>Cytophagales</taxon>
        <taxon>Flectobacillaceae</taxon>
        <taxon>Aquirufa</taxon>
    </lineage>
</organism>
<accession>A0A2S2DVU2</accession>
<keyword evidence="2" id="KW-1185">Reference proteome</keyword>
<sequence>MELSISTPALLFSTVSLLMIAFTNRFMSMASLIRDLHVKFQKNPEDAIFKQIENLRLRMKLIQSMQIIAIFSLLLSVICMFLLFMNEEIIARWFFGIGLIGMSLALSLSAWEITISTKALEVELSDMEDIIAKRK</sequence>